<evidence type="ECO:0000313" key="2">
    <source>
        <dbReference type="Proteomes" id="UP001217089"/>
    </source>
</evidence>
<protein>
    <submittedName>
        <fullName evidence="1">Uncharacterized protein</fullName>
    </submittedName>
</protein>
<organism evidence="1 2">
    <name type="scientific">Tegillarca granosa</name>
    <name type="common">Malaysian cockle</name>
    <name type="synonym">Anadara granosa</name>
    <dbReference type="NCBI Taxonomy" id="220873"/>
    <lineage>
        <taxon>Eukaryota</taxon>
        <taxon>Metazoa</taxon>
        <taxon>Spiralia</taxon>
        <taxon>Lophotrochozoa</taxon>
        <taxon>Mollusca</taxon>
        <taxon>Bivalvia</taxon>
        <taxon>Autobranchia</taxon>
        <taxon>Pteriomorphia</taxon>
        <taxon>Arcoida</taxon>
        <taxon>Arcoidea</taxon>
        <taxon>Arcidae</taxon>
        <taxon>Tegillarca</taxon>
    </lineage>
</organism>
<keyword evidence="2" id="KW-1185">Reference proteome</keyword>
<accession>A0ABQ9FW30</accession>
<dbReference type="EMBL" id="JARBDR010000075">
    <property type="protein sequence ID" value="KAJ8321444.1"/>
    <property type="molecule type" value="Genomic_DNA"/>
</dbReference>
<proteinExistence type="predicted"/>
<gene>
    <name evidence="1" type="ORF">KUTeg_001002</name>
</gene>
<name>A0ABQ9FW30_TEGGR</name>
<reference evidence="1 2" key="1">
    <citation type="submission" date="2022-12" db="EMBL/GenBank/DDBJ databases">
        <title>Chromosome-level genome of Tegillarca granosa.</title>
        <authorList>
            <person name="Kim J."/>
        </authorList>
    </citation>
    <scope>NUCLEOTIDE SEQUENCE [LARGE SCALE GENOMIC DNA]</scope>
    <source>
        <strain evidence="1">Teg-2019</strain>
        <tissue evidence="1">Adductor muscle</tissue>
    </source>
</reference>
<dbReference type="Proteomes" id="UP001217089">
    <property type="component" value="Unassembled WGS sequence"/>
</dbReference>
<comment type="caution">
    <text evidence="1">The sequence shown here is derived from an EMBL/GenBank/DDBJ whole genome shotgun (WGS) entry which is preliminary data.</text>
</comment>
<evidence type="ECO:0000313" key="1">
    <source>
        <dbReference type="EMBL" id="KAJ8321444.1"/>
    </source>
</evidence>
<sequence length="79" mass="9145">MTEEYIYKSLVPTAKHFLSRLKFPDVVFSGQVDTILYLKKFIKEMDLQMLSNFMRFCTGSDLVVKDVDSISVTFLILKA</sequence>